<evidence type="ECO:0000313" key="1">
    <source>
        <dbReference type="EMBL" id="JAH86549.1"/>
    </source>
</evidence>
<accession>A0A0E9W844</accession>
<protein>
    <submittedName>
        <fullName evidence="1">Uncharacterized protein</fullName>
    </submittedName>
</protein>
<reference evidence="1" key="2">
    <citation type="journal article" date="2015" name="Fish Shellfish Immunol.">
        <title>Early steps in the European eel (Anguilla anguilla)-Vibrio vulnificus interaction in the gills: Role of the RtxA13 toxin.</title>
        <authorList>
            <person name="Callol A."/>
            <person name="Pajuelo D."/>
            <person name="Ebbesson L."/>
            <person name="Teles M."/>
            <person name="MacKenzie S."/>
            <person name="Amaro C."/>
        </authorList>
    </citation>
    <scope>NUCLEOTIDE SEQUENCE</scope>
</reference>
<dbReference type="EMBL" id="GBXM01022028">
    <property type="protein sequence ID" value="JAH86549.1"/>
    <property type="molecule type" value="Transcribed_RNA"/>
</dbReference>
<organism evidence="1">
    <name type="scientific">Anguilla anguilla</name>
    <name type="common">European freshwater eel</name>
    <name type="synonym">Muraena anguilla</name>
    <dbReference type="NCBI Taxonomy" id="7936"/>
    <lineage>
        <taxon>Eukaryota</taxon>
        <taxon>Metazoa</taxon>
        <taxon>Chordata</taxon>
        <taxon>Craniata</taxon>
        <taxon>Vertebrata</taxon>
        <taxon>Euteleostomi</taxon>
        <taxon>Actinopterygii</taxon>
        <taxon>Neopterygii</taxon>
        <taxon>Teleostei</taxon>
        <taxon>Anguilliformes</taxon>
        <taxon>Anguillidae</taxon>
        <taxon>Anguilla</taxon>
    </lineage>
</organism>
<dbReference type="AlphaFoldDB" id="A0A0E9W844"/>
<reference evidence="1" key="1">
    <citation type="submission" date="2014-11" db="EMBL/GenBank/DDBJ databases">
        <authorList>
            <person name="Amaro Gonzalez C."/>
        </authorList>
    </citation>
    <scope>NUCLEOTIDE SEQUENCE</scope>
</reference>
<sequence length="29" mass="3392">MPRYTQGISNPYSHSIIGLEQLIWSSYIH</sequence>
<proteinExistence type="predicted"/>
<name>A0A0E9W844_ANGAN</name>